<evidence type="ECO:0000313" key="2">
    <source>
        <dbReference type="Proteomes" id="UP001374584"/>
    </source>
</evidence>
<keyword evidence="2" id="KW-1185">Reference proteome</keyword>
<protein>
    <submittedName>
        <fullName evidence="1">Uncharacterized protein</fullName>
    </submittedName>
</protein>
<name>A0AAN9RRD5_PHACN</name>
<accession>A0AAN9RRD5</accession>
<organism evidence="1 2">
    <name type="scientific">Phaseolus coccineus</name>
    <name type="common">Scarlet runner bean</name>
    <name type="synonym">Phaseolus multiflorus</name>
    <dbReference type="NCBI Taxonomy" id="3886"/>
    <lineage>
        <taxon>Eukaryota</taxon>
        <taxon>Viridiplantae</taxon>
        <taxon>Streptophyta</taxon>
        <taxon>Embryophyta</taxon>
        <taxon>Tracheophyta</taxon>
        <taxon>Spermatophyta</taxon>
        <taxon>Magnoliopsida</taxon>
        <taxon>eudicotyledons</taxon>
        <taxon>Gunneridae</taxon>
        <taxon>Pentapetalae</taxon>
        <taxon>rosids</taxon>
        <taxon>fabids</taxon>
        <taxon>Fabales</taxon>
        <taxon>Fabaceae</taxon>
        <taxon>Papilionoideae</taxon>
        <taxon>50 kb inversion clade</taxon>
        <taxon>NPAAA clade</taxon>
        <taxon>indigoferoid/millettioid clade</taxon>
        <taxon>Phaseoleae</taxon>
        <taxon>Phaseolus</taxon>
    </lineage>
</organism>
<comment type="caution">
    <text evidence="1">The sequence shown here is derived from an EMBL/GenBank/DDBJ whole genome shotgun (WGS) entry which is preliminary data.</text>
</comment>
<dbReference type="Proteomes" id="UP001374584">
    <property type="component" value="Unassembled WGS sequence"/>
</dbReference>
<sequence>MGDKINVVKEVRINNCVCKVSFEEECFVMDDMLRRSYFTWYFLSKSESEVRTEDGVGGEFVDSVFSEYGEKVGVEGREEEMVQFLGPLEEAIVFSRRGSGEVNDHVERKVDVRFSKECDYASGEHARSFNNRHAKIANIYEESAQMSSRVNETQCLRQLVINEELSARHKGWAEFDESHQALLSKMSRVEVDRVGAPASLAL</sequence>
<evidence type="ECO:0000313" key="1">
    <source>
        <dbReference type="EMBL" id="KAK7382292.1"/>
    </source>
</evidence>
<dbReference type="EMBL" id="JAYMYR010000001">
    <property type="protein sequence ID" value="KAK7382292.1"/>
    <property type="molecule type" value="Genomic_DNA"/>
</dbReference>
<dbReference type="AlphaFoldDB" id="A0AAN9RRD5"/>
<gene>
    <name evidence="1" type="ORF">VNO80_01127</name>
</gene>
<reference evidence="1 2" key="1">
    <citation type="submission" date="2024-01" db="EMBL/GenBank/DDBJ databases">
        <title>The genomes of 5 underutilized Papilionoideae crops provide insights into root nodulation and disease resistanc.</title>
        <authorList>
            <person name="Jiang F."/>
        </authorList>
    </citation>
    <scope>NUCLEOTIDE SEQUENCE [LARGE SCALE GENOMIC DNA]</scope>
    <source>
        <strain evidence="1">JINMINGXINNONG_FW02</strain>
        <tissue evidence="1">Leaves</tissue>
    </source>
</reference>
<proteinExistence type="predicted"/>